<sequence>MIYTVTFNPSVDYVMHPTTLDMGYTNRSTAEEFYAGGNGINVSTILTELDVDNVAMGLIGGFTGEFVLDTLQAQGINTNFVRLDKGNTRINVKLNGIIMTIINGMGPNIPIAKVDELFRRIDRIQAGSTLVLTGSIPSCLPDDMYDIMMSRFGDRGIRFVVDAPGDLLMNALAAKPFFIKPNNHEVGRIFGANPETPEEVLPYARLLHEKGAQNVLVSCGGYGAALVDEYGQEHTTKCPPCRLVNATGAGDSMVAGFLAALDRGWDYGDALNYASACGSATAASNGLANRETIERFYNSLVHLLEDEASKAGQDPVEPVAHDAGDVENASDSED</sequence>
<dbReference type="SUPFAM" id="SSF53613">
    <property type="entry name" value="Ribokinase-like"/>
    <property type="match status" value="1"/>
</dbReference>
<keyword evidence="2 6" id="KW-0808">Transferase</keyword>
<dbReference type="PIRSF" id="PIRSF000535">
    <property type="entry name" value="1PFK/6PFK/LacC"/>
    <property type="match status" value="1"/>
</dbReference>
<dbReference type="InterPro" id="IPR011611">
    <property type="entry name" value="PfkB_dom"/>
</dbReference>
<keyword evidence="10" id="KW-1185">Reference proteome</keyword>
<evidence type="ECO:0000313" key="9">
    <source>
        <dbReference type="EMBL" id="MDJ1128516.1"/>
    </source>
</evidence>
<comment type="similarity">
    <text evidence="1">Belongs to the carbohydrate kinase PfkB family.</text>
</comment>
<dbReference type="EMBL" id="JASJEX010000001">
    <property type="protein sequence ID" value="MDJ1128516.1"/>
    <property type="molecule type" value="Genomic_DNA"/>
</dbReference>
<feature type="region of interest" description="Disordered" evidence="7">
    <location>
        <begin position="308"/>
        <end position="334"/>
    </location>
</feature>
<dbReference type="Gene3D" id="3.40.1190.20">
    <property type="match status" value="1"/>
</dbReference>
<feature type="domain" description="Carbohydrate kinase PfkB" evidence="8">
    <location>
        <begin position="8"/>
        <end position="289"/>
    </location>
</feature>
<keyword evidence="5" id="KW-0067">ATP-binding</keyword>
<evidence type="ECO:0000313" key="10">
    <source>
        <dbReference type="Proteomes" id="UP001431693"/>
    </source>
</evidence>
<evidence type="ECO:0000256" key="2">
    <source>
        <dbReference type="ARBA" id="ARBA00022679"/>
    </source>
</evidence>
<keyword evidence="3" id="KW-0547">Nucleotide-binding</keyword>
<name>A0ABT6ZIP4_9ACTN</name>
<keyword evidence="4" id="KW-0418">Kinase</keyword>
<dbReference type="NCBIfam" id="TIGR03168">
    <property type="entry name" value="1-PFK"/>
    <property type="match status" value="1"/>
</dbReference>
<evidence type="ECO:0000256" key="7">
    <source>
        <dbReference type="SAM" id="MobiDB-lite"/>
    </source>
</evidence>
<evidence type="ECO:0000256" key="4">
    <source>
        <dbReference type="ARBA" id="ARBA00022777"/>
    </source>
</evidence>
<evidence type="ECO:0000256" key="6">
    <source>
        <dbReference type="PIRNR" id="PIRNR000535"/>
    </source>
</evidence>
<evidence type="ECO:0000259" key="8">
    <source>
        <dbReference type="Pfam" id="PF00294"/>
    </source>
</evidence>
<gene>
    <name evidence="9" type="ORF">QJ043_00225</name>
</gene>
<accession>A0ABT6ZIP4</accession>
<proteinExistence type="inferred from homology"/>
<dbReference type="CDD" id="cd01164">
    <property type="entry name" value="FruK_PfkB_like"/>
    <property type="match status" value="1"/>
</dbReference>
<dbReference type="InterPro" id="IPR029056">
    <property type="entry name" value="Ribokinase-like"/>
</dbReference>
<dbReference type="Pfam" id="PF00294">
    <property type="entry name" value="PfkB"/>
    <property type="match status" value="1"/>
</dbReference>
<evidence type="ECO:0000256" key="1">
    <source>
        <dbReference type="ARBA" id="ARBA00010688"/>
    </source>
</evidence>
<dbReference type="InterPro" id="IPR017583">
    <property type="entry name" value="Tagatose/fructose_Pkinase"/>
</dbReference>
<dbReference type="RefSeq" id="WP_283712160.1">
    <property type="nucleotide sequence ID" value="NZ_JASJEW010000001.1"/>
</dbReference>
<dbReference type="PANTHER" id="PTHR46566">
    <property type="entry name" value="1-PHOSPHOFRUCTOKINASE-RELATED"/>
    <property type="match status" value="1"/>
</dbReference>
<evidence type="ECO:0000256" key="5">
    <source>
        <dbReference type="ARBA" id="ARBA00022840"/>
    </source>
</evidence>
<dbReference type="Proteomes" id="UP001431693">
    <property type="component" value="Unassembled WGS sequence"/>
</dbReference>
<protein>
    <submittedName>
        <fullName evidence="9">1-phosphofructokinase family hexose kinase</fullName>
    </submittedName>
</protein>
<dbReference type="PANTHER" id="PTHR46566:SF1">
    <property type="entry name" value="1-PHOSPHOFRUCTOKINASE"/>
    <property type="match status" value="1"/>
</dbReference>
<evidence type="ECO:0000256" key="3">
    <source>
        <dbReference type="ARBA" id="ARBA00022741"/>
    </source>
</evidence>
<organism evidence="9 10">
    <name type="scientific">Kribbibacterium absianum</name>
    <dbReference type="NCBI Taxonomy" id="3044210"/>
    <lineage>
        <taxon>Bacteria</taxon>
        <taxon>Bacillati</taxon>
        <taxon>Actinomycetota</taxon>
        <taxon>Coriobacteriia</taxon>
        <taxon>Coriobacteriales</taxon>
        <taxon>Kribbibacteriaceae</taxon>
        <taxon>Kribbibacterium</taxon>
    </lineage>
</organism>
<comment type="caution">
    <text evidence="9">The sequence shown here is derived from an EMBL/GenBank/DDBJ whole genome shotgun (WGS) entry which is preliminary data.</text>
</comment>
<reference evidence="9" key="1">
    <citation type="submission" date="2023-05" db="EMBL/GenBank/DDBJ databases">
        <title>[olsenella] sp. nov., isolated from a pig farm feces dump.</title>
        <authorList>
            <person name="Chang Y.-H."/>
        </authorList>
    </citation>
    <scope>NUCLEOTIDE SEQUENCE</scope>
    <source>
        <strain evidence="9">YH-ols2217</strain>
    </source>
</reference>